<accession>A0A1H0YAN8</accession>
<dbReference type="InterPro" id="IPR011642">
    <property type="entry name" value="Gate_dom"/>
</dbReference>
<keyword evidence="4" id="KW-1185">Reference proteome</keyword>
<gene>
    <name evidence="3" type="ORF">SAMN05216231_0535</name>
</gene>
<feature type="transmembrane region" description="Helical" evidence="1">
    <location>
        <begin position="88"/>
        <end position="112"/>
    </location>
</feature>
<feature type="transmembrane region" description="Helical" evidence="1">
    <location>
        <begin position="53"/>
        <end position="76"/>
    </location>
</feature>
<keyword evidence="1" id="KW-1133">Transmembrane helix</keyword>
<reference evidence="3 4" key="1">
    <citation type="submission" date="2016-10" db="EMBL/GenBank/DDBJ databases">
        <authorList>
            <person name="de Groot N.N."/>
        </authorList>
    </citation>
    <scope>NUCLEOTIDE SEQUENCE [LARGE SCALE GENOMIC DNA]</scope>
    <source>
        <strain evidence="3 4">CGMCC 1.10449</strain>
    </source>
</reference>
<proteinExistence type="predicted"/>
<dbReference type="AlphaFoldDB" id="A0A1H0YAN8"/>
<feature type="transmembrane region" description="Helical" evidence="1">
    <location>
        <begin position="393"/>
        <end position="415"/>
    </location>
</feature>
<feature type="transmembrane region" description="Helical" evidence="1">
    <location>
        <begin position="427"/>
        <end position="448"/>
    </location>
</feature>
<feature type="domain" description="Nucleoside transporter/FeoB GTPase Gate" evidence="2">
    <location>
        <begin position="135"/>
        <end position="233"/>
    </location>
</feature>
<evidence type="ECO:0000313" key="4">
    <source>
        <dbReference type="Proteomes" id="UP000199444"/>
    </source>
</evidence>
<organism evidence="3 4">
    <name type="scientific">Virgibacillus salinus</name>
    <dbReference type="NCBI Taxonomy" id="553311"/>
    <lineage>
        <taxon>Bacteria</taxon>
        <taxon>Bacillati</taxon>
        <taxon>Bacillota</taxon>
        <taxon>Bacilli</taxon>
        <taxon>Bacillales</taxon>
        <taxon>Bacillaceae</taxon>
        <taxon>Virgibacillus</taxon>
    </lineage>
</organism>
<dbReference type="STRING" id="553311.SAMN05216231_0535"/>
<feature type="transmembrane region" description="Helical" evidence="1">
    <location>
        <begin position="369"/>
        <end position="387"/>
    </location>
</feature>
<dbReference type="Pfam" id="PF07670">
    <property type="entry name" value="Gate"/>
    <property type="match status" value="1"/>
</dbReference>
<feature type="transmembrane region" description="Helical" evidence="1">
    <location>
        <begin position="132"/>
        <end position="155"/>
    </location>
</feature>
<feature type="transmembrane region" description="Helical" evidence="1">
    <location>
        <begin position="210"/>
        <end position="229"/>
    </location>
</feature>
<sequence>MKNNSYEMSNHLKFIIPSLLGIFLFMTPVGTDGGMTIPIAVLANWIQELLVNQLSAIMMIIITLTAIMTIVAWLLGKEAFSKTPFFQQLFHVSIFWVITRILAAIFAIMVYFRIGPEAIHGPATGQLLLGDLLHVLFAVFLFAGLFLPLLMNYGLLDLFGTLMTKVMRPLFKLPGRGSIDSLASWIGDGTIGVLLTSKQYEGGYYTKREAAVIGTTFSVVSITFTLVVISEVDLMHMFIPFYLTVIAAGFVAALIMPRIPPLSTKANTYITEAEGGIEEDIPEGYNTLTFGYKKALDRSKKETSITKFFKEGGQNILDMWMGVAPIVMAFGLIALIIAEYTPVFTWLGLPFIPLLELMQVPYAQAASETILIGFADMFLPAIIGSSIEAEITRFIIAALSVTQLIYMSEVGGLLLGSKVPVSFKDLFIIFLLRTLITLPIITLIAHMLF</sequence>
<dbReference type="RefSeq" id="WP_092491407.1">
    <property type="nucleotide sequence ID" value="NZ_FNKD01000001.1"/>
</dbReference>
<keyword evidence="1" id="KW-0472">Membrane</keyword>
<evidence type="ECO:0000256" key="1">
    <source>
        <dbReference type="SAM" id="Phobius"/>
    </source>
</evidence>
<evidence type="ECO:0000259" key="2">
    <source>
        <dbReference type="Pfam" id="PF07670"/>
    </source>
</evidence>
<dbReference type="Proteomes" id="UP000199444">
    <property type="component" value="Unassembled WGS sequence"/>
</dbReference>
<keyword evidence="1" id="KW-0812">Transmembrane</keyword>
<feature type="transmembrane region" description="Helical" evidence="1">
    <location>
        <begin position="235"/>
        <end position="255"/>
    </location>
</feature>
<feature type="transmembrane region" description="Helical" evidence="1">
    <location>
        <begin position="317"/>
        <end position="337"/>
    </location>
</feature>
<evidence type="ECO:0000313" key="3">
    <source>
        <dbReference type="EMBL" id="SDQ12172.1"/>
    </source>
</evidence>
<protein>
    <submittedName>
        <fullName evidence="3">Nucleoside recognition GATE domain-containing membrane protein YjiH</fullName>
    </submittedName>
</protein>
<dbReference type="EMBL" id="FNKD01000001">
    <property type="protein sequence ID" value="SDQ12172.1"/>
    <property type="molecule type" value="Genomic_DNA"/>
</dbReference>
<name>A0A1H0YAN8_9BACI</name>